<feature type="repeat" description="WD" evidence="3">
    <location>
        <begin position="456"/>
        <end position="491"/>
    </location>
</feature>
<keyword evidence="2" id="KW-0677">Repeat</keyword>
<gene>
    <name evidence="5" type="ORF">POCTA_138.1.T0840217</name>
</gene>
<reference evidence="5" key="1">
    <citation type="submission" date="2021-01" db="EMBL/GenBank/DDBJ databases">
        <authorList>
            <consortium name="Genoscope - CEA"/>
            <person name="William W."/>
        </authorList>
    </citation>
    <scope>NUCLEOTIDE SEQUENCE</scope>
</reference>
<dbReference type="Pfam" id="PF23414">
    <property type="entry name" value="Beta-prop_EML_2"/>
    <property type="match status" value="1"/>
</dbReference>
<organism evidence="5 6">
    <name type="scientific">Paramecium octaurelia</name>
    <dbReference type="NCBI Taxonomy" id="43137"/>
    <lineage>
        <taxon>Eukaryota</taxon>
        <taxon>Sar</taxon>
        <taxon>Alveolata</taxon>
        <taxon>Ciliophora</taxon>
        <taxon>Intramacronucleata</taxon>
        <taxon>Oligohymenophorea</taxon>
        <taxon>Peniculida</taxon>
        <taxon>Parameciidae</taxon>
        <taxon>Paramecium</taxon>
    </lineage>
</organism>
<evidence type="ECO:0000313" key="5">
    <source>
        <dbReference type="EMBL" id="CAD8185070.1"/>
    </source>
</evidence>
<evidence type="ECO:0000259" key="4">
    <source>
        <dbReference type="Pfam" id="PF23414"/>
    </source>
</evidence>
<dbReference type="SMART" id="SM00320">
    <property type="entry name" value="WD40"/>
    <property type="match status" value="7"/>
</dbReference>
<dbReference type="CDD" id="cd00200">
    <property type="entry name" value="WD40"/>
    <property type="match status" value="1"/>
</dbReference>
<feature type="domain" description="EML-like second beta-propeller" evidence="4">
    <location>
        <begin position="381"/>
        <end position="535"/>
    </location>
</feature>
<dbReference type="OrthoDB" id="674604at2759"/>
<dbReference type="Proteomes" id="UP000683925">
    <property type="component" value="Unassembled WGS sequence"/>
</dbReference>
<dbReference type="InterPro" id="IPR001680">
    <property type="entry name" value="WD40_rpt"/>
</dbReference>
<dbReference type="OMA" id="LSMAWRE"/>
<dbReference type="Pfam" id="PF00400">
    <property type="entry name" value="WD40"/>
    <property type="match status" value="3"/>
</dbReference>
<feature type="repeat" description="WD" evidence="3">
    <location>
        <begin position="372"/>
        <end position="413"/>
    </location>
</feature>
<accession>A0A8S1W704</accession>
<feature type="repeat" description="WD" evidence="3">
    <location>
        <begin position="623"/>
        <end position="664"/>
    </location>
</feature>
<evidence type="ECO:0000256" key="1">
    <source>
        <dbReference type="ARBA" id="ARBA00022574"/>
    </source>
</evidence>
<keyword evidence="1 3" id="KW-0853">WD repeat</keyword>
<dbReference type="InterPro" id="IPR001646">
    <property type="entry name" value="5peptide_repeat"/>
</dbReference>
<feature type="repeat" description="WD" evidence="3">
    <location>
        <begin position="581"/>
        <end position="622"/>
    </location>
</feature>
<dbReference type="EMBL" id="CAJJDP010000083">
    <property type="protein sequence ID" value="CAD8185070.1"/>
    <property type="molecule type" value="Genomic_DNA"/>
</dbReference>
<protein>
    <recommendedName>
        <fullName evidence="4">EML-like second beta-propeller domain-containing protein</fullName>
    </recommendedName>
</protein>
<dbReference type="GO" id="GO:1990234">
    <property type="term" value="C:transferase complex"/>
    <property type="evidence" value="ECO:0007669"/>
    <property type="project" value="UniProtKB-ARBA"/>
</dbReference>
<feature type="repeat" description="WD" evidence="3">
    <location>
        <begin position="414"/>
        <end position="455"/>
    </location>
</feature>
<feature type="repeat" description="WD" evidence="3">
    <location>
        <begin position="498"/>
        <end position="533"/>
    </location>
</feature>
<dbReference type="Pfam" id="PF00805">
    <property type="entry name" value="Pentapeptide"/>
    <property type="match status" value="1"/>
</dbReference>
<dbReference type="PANTHER" id="PTHR22847">
    <property type="entry name" value="WD40 REPEAT PROTEIN"/>
    <property type="match status" value="1"/>
</dbReference>
<comment type="caution">
    <text evidence="5">The sequence shown here is derived from an EMBL/GenBank/DDBJ whole genome shotgun (WGS) entry which is preliminary data.</text>
</comment>
<proteinExistence type="predicted"/>
<dbReference type="InterPro" id="IPR055442">
    <property type="entry name" value="Beta-prop_EML-like_2nd"/>
</dbReference>
<dbReference type="PROSITE" id="PS50294">
    <property type="entry name" value="WD_REPEATS_REGION"/>
    <property type="match status" value="7"/>
</dbReference>
<dbReference type="PANTHER" id="PTHR22847:SF637">
    <property type="entry name" value="WD REPEAT DOMAIN 5B"/>
    <property type="match status" value="1"/>
</dbReference>
<keyword evidence="6" id="KW-1185">Reference proteome</keyword>
<evidence type="ECO:0000256" key="2">
    <source>
        <dbReference type="ARBA" id="ARBA00022737"/>
    </source>
</evidence>
<dbReference type="AlphaFoldDB" id="A0A8S1W704"/>
<feature type="repeat" description="WD" evidence="3">
    <location>
        <begin position="539"/>
        <end position="580"/>
    </location>
</feature>
<dbReference type="PROSITE" id="PS50082">
    <property type="entry name" value="WD_REPEATS_2"/>
    <property type="match status" value="7"/>
</dbReference>
<dbReference type="PROSITE" id="PS00678">
    <property type="entry name" value="WD_REPEATS_1"/>
    <property type="match status" value="6"/>
</dbReference>
<sequence length="748" mass="84829">MSCPSHIQNQISYICIAPHKCSQQRKLCVECLQEHGMNPKDQVRIDQFQKMVLNKFQQFKLDDASEFLKQNKLILSQTEAILRQILDVISESINSPYNQLERKTQFYRNLINNFKNIDECTYADIEQFVSILKGDAIKDLIDEKNSYLIKFEKNKNLLKYEVSSFYERLRKLMREQDQVYVWQEDLYGLLELTENIDQEYLNGIIEIFRKEKITDCLGYLNNPPNNNNQEESKIKLVTNVLKNISEIDFNKKNYSIEEYKEIRKKLIKKIANRNQIFQFFKFLVQLTAIDEKFIQCGSNSLNLLVEMKVDVREQNFENIRISDTSLIAANFVRCNLSGSIFENVDISGINLNGAQLFNCRWKNLKLNEICQLDGHSSGVRSLCFSPDCATLASGSGDNSIRLWNVKTGEQKVKLKGHTNQVYSVCFSPDGTSLASGSHDKTIWLWDVQTGNKITELRGHTNDINTVCFSPDGTTLASGSWDQSIRLWDVKNWQQKLKLDGHRSGVLSVFFSPDGLTLASACWDKSISLWNLQTRQKGLLEGHDNDVNTVCFSPDGTTLASGSSDNSIILWDVKTGQQKAKLDGHRSGVLSVFFSPDGTLLASGSSDNSISLWNVQTGKQTCILEGHSGGVLSVCFSPDGTILASGSSDNSIRLWGVKTGQKIKPFENSRQDIQAKLHSLNQDNHFFENNEIVTINLISQTHPKFQVQATLIVGGEFMTSQSVDLRQLFQQSGCYVFEQNENKTSKIVN</sequence>
<name>A0A8S1W704_PAROT</name>
<evidence type="ECO:0000256" key="3">
    <source>
        <dbReference type="PROSITE-ProRule" id="PRU00221"/>
    </source>
</evidence>
<dbReference type="InterPro" id="IPR019775">
    <property type="entry name" value="WD40_repeat_CS"/>
</dbReference>
<evidence type="ECO:0000313" key="6">
    <source>
        <dbReference type="Proteomes" id="UP000683925"/>
    </source>
</evidence>